<dbReference type="InterPro" id="IPR036188">
    <property type="entry name" value="FAD/NAD-bd_sf"/>
</dbReference>
<dbReference type="Pfam" id="PF07992">
    <property type="entry name" value="Pyr_redox_2"/>
    <property type="match status" value="1"/>
</dbReference>
<dbReference type="InterPro" id="IPR053275">
    <property type="entry name" value="Agnestin_monoxygenase"/>
</dbReference>
<protein>
    <recommendedName>
        <fullName evidence="1">FAD/NAD(P)-binding domain-containing protein</fullName>
    </recommendedName>
</protein>
<accession>A0AAN6GGV4</accession>
<dbReference type="Gene3D" id="3.50.50.60">
    <property type="entry name" value="FAD/NAD(P)-binding domain"/>
    <property type="match status" value="1"/>
</dbReference>
<dbReference type="PANTHER" id="PTHR38688">
    <property type="entry name" value="PYR_REDOX_2 DOMAIN-CONTAINING PROTEIN"/>
    <property type="match status" value="1"/>
</dbReference>
<dbReference type="PRINTS" id="PR00411">
    <property type="entry name" value="PNDRDTASEI"/>
</dbReference>
<organism evidence="2 3">
    <name type="scientific">Tilletia horrida</name>
    <dbReference type="NCBI Taxonomy" id="155126"/>
    <lineage>
        <taxon>Eukaryota</taxon>
        <taxon>Fungi</taxon>
        <taxon>Dikarya</taxon>
        <taxon>Basidiomycota</taxon>
        <taxon>Ustilaginomycotina</taxon>
        <taxon>Exobasidiomycetes</taxon>
        <taxon>Tilletiales</taxon>
        <taxon>Tilletiaceae</taxon>
        <taxon>Tilletia</taxon>
    </lineage>
</organism>
<dbReference type="EMBL" id="JAPDMQ010000022">
    <property type="protein sequence ID" value="KAK0539911.1"/>
    <property type="molecule type" value="Genomic_DNA"/>
</dbReference>
<proteinExistence type="predicted"/>
<evidence type="ECO:0000313" key="2">
    <source>
        <dbReference type="EMBL" id="KAK0539911.1"/>
    </source>
</evidence>
<dbReference type="SUPFAM" id="SSF51905">
    <property type="entry name" value="FAD/NAD(P)-binding domain"/>
    <property type="match status" value="1"/>
</dbReference>
<dbReference type="Proteomes" id="UP001176521">
    <property type="component" value="Unassembled WGS sequence"/>
</dbReference>
<sequence>MTTLAAARLCSSAAATASHSGALAFQRGLASAAAASGVLRASPCARQQRPTLVLDRNTTSTATAVWHRSFATSRRRADRVPESAARSTRLESPAQVLIVGAGPAGLAAAGVFTDLGLGRSLAWADPVFNGGRVQERYREVPSNTKVHTFLDYARACEVFRDIEARAEQGNAIQKLAELDQDRGCELGRAVDAAQVLIGGMLQRDGVKQIIGEIAAADWTADGVWKVTTAAGETFLAERIVLATGSMPRPSITPPGTSLQPLDLDDVLHPSTLHRVLPNPSQARIAVVGASHSAVLALRNLYNAGVPHLVNFARSELKYAVYKKDYILYDNTGLKGVAADWARDYLEEAGSMRDTSRITRVALPGPEAQNPSEDEVYAKHLEGCTHILHAWGYVPRPIPRITASGLYSAPKAGATVEFDHDTGRFFWKGQKEFVPRLFGCGIAFPARVTDPEGNVELAVGFIKFMKFLQKVKDTWAKA</sequence>
<dbReference type="GO" id="GO:0016491">
    <property type="term" value="F:oxidoreductase activity"/>
    <property type="evidence" value="ECO:0007669"/>
    <property type="project" value="InterPro"/>
</dbReference>
<evidence type="ECO:0000259" key="1">
    <source>
        <dbReference type="Pfam" id="PF07992"/>
    </source>
</evidence>
<name>A0AAN6GGV4_9BASI</name>
<dbReference type="PANTHER" id="PTHR38688:SF1">
    <property type="entry name" value="FAD_NAD(P)-BINDING DOMAIN-CONTAINING PROTEIN"/>
    <property type="match status" value="1"/>
</dbReference>
<dbReference type="InterPro" id="IPR023753">
    <property type="entry name" value="FAD/NAD-binding_dom"/>
</dbReference>
<evidence type="ECO:0000313" key="3">
    <source>
        <dbReference type="Proteomes" id="UP001176521"/>
    </source>
</evidence>
<gene>
    <name evidence="2" type="ORF">OC842_000727</name>
</gene>
<dbReference type="AlphaFoldDB" id="A0AAN6GGV4"/>
<reference evidence="2" key="1">
    <citation type="journal article" date="2023" name="PhytoFront">
        <title>Draft Genome Resources of Seven Strains of Tilletia horrida, Causal Agent of Kernel Smut of Rice.</title>
        <authorList>
            <person name="Khanal S."/>
            <person name="Antony Babu S."/>
            <person name="Zhou X.G."/>
        </authorList>
    </citation>
    <scope>NUCLEOTIDE SEQUENCE</scope>
    <source>
        <strain evidence="2">TX3</strain>
    </source>
</reference>
<keyword evidence="3" id="KW-1185">Reference proteome</keyword>
<dbReference type="PRINTS" id="PR00368">
    <property type="entry name" value="FADPNR"/>
</dbReference>
<comment type="caution">
    <text evidence="2">The sequence shown here is derived from an EMBL/GenBank/DDBJ whole genome shotgun (WGS) entry which is preliminary data.</text>
</comment>
<feature type="domain" description="FAD/NAD(P)-binding" evidence="1">
    <location>
        <begin position="95"/>
        <end position="294"/>
    </location>
</feature>